<feature type="non-terminal residue" evidence="1">
    <location>
        <position position="1"/>
    </location>
</feature>
<keyword evidence="2" id="KW-1185">Reference proteome</keyword>
<protein>
    <submittedName>
        <fullName evidence="1">Uncharacterized protein</fullName>
    </submittedName>
</protein>
<accession>A0AAV4A7H3</accession>
<dbReference type="AlphaFoldDB" id="A0AAV4A7H3"/>
<sequence length="80" mass="9177">SDVASVIHHNGSGYLMVTIIRKVFQLYLAENPEKISSHNCSQEMSERWAIFQQKARHSYVNSALRDSNSFEDPDEIGHKK</sequence>
<organism evidence="1 2">
    <name type="scientific">Plakobranchus ocellatus</name>
    <dbReference type="NCBI Taxonomy" id="259542"/>
    <lineage>
        <taxon>Eukaryota</taxon>
        <taxon>Metazoa</taxon>
        <taxon>Spiralia</taxon>
        <taxon>Lophotrochozoa</taxon>
        <taxon>Mollusca</taxon>
        <taxon>Gastropoda</taxon>
        <taxon>Heterobranchia</taxon>
        <taxon>Euthyneura</taxon>
        <taxon>Panpulmonata</taxon>
        <taxon>Sacoglossa</taxon>
        <taxon>Placobranchoidea</taxon>
        <taxon>Plakobranchidae</taxon>
        <taxon>Plakobranchus</taxon>
    </lineage>
</organism>
<evidence type="ECO:0000313" key="2">
    <source>
        <dbReference type="Proteomes" id="UP000735302"/>
    </source>
</evidence>
<name>A0AAV4A7H3_9GAST</name>
<comment type="caution">
    <text evidence="1">The sequence shown here is derived from an EMBL/GenBank/DDBJ whole genome shotgun (WGS) entry which is preliminary data.</text>
</comment>
<dbReference type="EMBL" id="BLXT01003651">
    <property type="protein sequence ID" value="GFO02802.1"/>
    <property type="molecule type" value="Genomic_DNA"/>
</dbReference>
<evidence type="ECO:0000313" key="1">
    <source>
        <dbReference type="EMBL" id="GFO02802.1"/>
    </source>
</evidence>
<proteinExistence type="predicted"/>
<reference evidence="1 2" key="1">
    <citation type="journal article" date="2021" name="Elife">
        <title>Chloroplast acquisition without the gene transfer in kleptoplastic sea slugs, Plakobranchus ocellatus.</title>
        <authorList>
            <person name="Maeda T."/>
            <person name="Takahashi S."/>
            <person name="Yoshida T."/>
            <person name="Shimamura S."/>
            <person name="Takaki Y."/>
            <person name="Nagai Y."/>
            <person name="Toyoda A."/>
            <person name="Suzuki Y."/>
            <person name="Arimoto A."/>
            <person name="Ishii H."/>
            <person name="Satoh N."/>
            <person name="Nishiyama T."/>
            <person name="Hasebe M."/>
            <person name="Maruyama T."/>
            <person name="Minagawa J."/>
            <person name="Obokata J."/>
            <person name="Shigenobu S."/>
        </authorList>
    </citation>
    <scope>NUCLEOTIDE SEQUENCE [LARGE SCALE GENOMIC DNA]</scope>
</reference>
<gene>
    <name evidence="1" type="ORF">PoB_002930700</name>
</gene>
<dbReference type="Proteomes" id="UP000735302">
    <property type="component" value="Unassembled WGS sequence"/>
</dbReference>